<accession>A0AAV1SQ24</accession>
<gene>
    <name evidence="1" type="ORF">DCAF_LOCUS25979</name>
</gene>
<dbReference type="AlphaFoldDB" id="A0AAV1SQ24"/>
<evidence type="ECO:0000313" key="2">
    <source>
        <dbReference type="Proteomes" id="UP001314170"/>
    </source>
</evidence>
<sequence length="88" mass="9556">RAHAPTRLGYTTSATNHALSCNGTSTRYPNMKRPTCLVNMPRPNAPMHSSLLTSLAPTYAPTCHTHRKLKPPSSCQRTCLRLAPIASA</sequence>
<evidence type="ECO:0000313" key="1">
    <source>
        <dbReference type="EMBL" id="CAK7355719.1"/>
    </source>
</evidence>
<organism evidence="1 2">
    <name type="scientific">Dovyalis caffra</name>
    <dbReference type="NCBI Taxonomy" id="77055"/>
    <lineage>
        <taxon>Eukaryota</taxon>
        <taxon>Viridiplantae</taxon>
        <taxon>Streptophyta</taxon>
        <taxon>Embryophyta</taxon>
        <taxon>Tracheophyta</taxon>
        <taxon>Spermatophyta</taxon>
        <taxon>Magnoliopsida</taxon>
        <taxon>eudicotyledons</taxon>
        <taxon>Gunneridae</taxon>
        <taxon>Pentapetalae</taxon>
        <taxon>rosids</taxon>
        <taxon>fabids</taxon>
        <taxon>Malpighiales</taxon>
        <taxon>Salicaceae</taxon>
        <taxon>Flacourtieae</taxon>
        <taxon>Dovyalis</taxon>
    </lineage>
</organism>
<proteinExistence type="predicted"/>
<dbReference type="EMBL" id="CAWUPB010001196">
    <property type="protein sequence ID" value="CAK7355719.1"/>
    <property type="molecule type" value="Genomic_DNA"/>
</dbReference>
<protein>
    <submittedName>
        <fullName evidence="1">Uncharacterized protein</fullName>
    </submittedName>
</protein>
<name>A0AAV1SQ24_9ROSI</name>
<comment type="caution">
    <text evidence="1">The sequence shown here is derived from an EMBL/GenBank/DDBJ whole genome shotgun (WGS) entry which is preliminary data.</text>
</comment>
<feature type="non-terminal residue" evidence="1">
    <location>
        <position position="1"/>
    </location>
</feature>
<keyword evidence="2" id="KW-1185">Reference proteome</keyword>
<reference evidence="1 2" key="1">
    <citation type="submission" date="2024-01" db="EMBL/GenBank/DDBJ databases">
        <authorList>
            <person name="Waweru B."/>
        </authorList>
    </citation>
    <scope>NUCLEOTIDE SEQUENCE [LARGE SCALE GENOMIC DNA]</scope>
</reference>
<dbReference type="Proteomes" id="UP001314170">
    <property type="component" value="Unassembled WGS sequence"/>
</dbReference>